<protein>
    <recommendedName>
        <fullName evidence="17">Phosphoglucomutase</fullName>
    </recommendedName>
</protein>
<evidence type="ECO:0000313" key="16">
    <source>
        <dbReference type="Proteomes" id="UP000594454"/>
    </source>
</evidence>
<dbReference type="FunCoup" id="A0A7R8YV53">
    <property type="interactions" value="575"/>
</dbReference>
<dbReference type="PANTHER" id="PTHR45745">
    <property type="entry name" value="PHOSPHOMANNOMUTASE 45A"/>
    <property type="match status" value="1"/>
</dbReference>
<keyword evidence="6" id="KW-0597">Phosphoprotein</keyword>
<evidence type="ECO:0000259" key="13">
    <source>
        <dbReference type="Pfam" id="PF02879"/>
    </source>
</evidence>
<dbReference type="InterPro" id="IPR036900">
    <property type="entry name" value="A-D-PHexomutase_C_sf"/>
</dbReference>
<dbReference type="OrthoDB" id="8300170at2759"/>
<dbReference type="Proteomes" id="UP000594454">
    <property type="component" value="Chromosome 3"/>
</dbReference>
<feature type="domain" description="Alpha-D-phosphohexomutase C-terminal" evidence="11">
    <location>
        <begin position="526"/>
        <end position="576"/>
    </location>
</feature>
<evidence type="ECO:0000256" key="10">
    <source>
        <dbReference type="ARBA" id="ARBA00023277"/>
    </source>
</evidence>
<dbReference type="Pfam" id="PF02880">
    <property type="entry name" value="PGM_PMM_III"/>
    <property type="match status" value="1"/>
</dbReference>
<evidence type="ECO:0008006" key="17">
    <source>
        <dbReference type="Google" id="ProtNLM"/>
    </source>
</evidence>
<sequence>MEYNSNNEVLNEKIRQWLEWDRNETTSNEIKSLCESEQWEVLDKRLCTRLAFGTAGLRGPMQAGFNSMNDLVVVQTAQGLCKYILKCFPDETDRKRGIVLGYDGRYNSKRFAELSACVFINAGIPVWLYSRMVPTPFVPFGILLKKTLAGVMVTASHNPKEDNGYKVYWENGAQIISPHDKMIQSMILDNLCPAESSWDCCSLQSPLLKDPYAEVYKIYYEKLLDNIPQKFLECNDRSKDLRFVYSAMHGVGYPFVKRAFEIGRLQPAIPVAEQQEADPEFPTVKFPNPEEGKSALELSIKLANEKGVTVILANDPDADRLALAEKNEETGEWKVFSGNEIGALLGWWAVQCYKEKNPGDSLTDCYLLASTVSSKILAAVAKIEGLHFEETLTGFKWMGNKTVDLQKAGKKVLFAFEEAIGFMFSPTVLDKDGVSAACHLATMRCYVRQHENISLTQKLNKIYETYGYHSTIVSYYLCYDPELIKRIFERIRYINGDKEESYPTSVLDGKYKISSIRDLTTGVDTAVPDRKAKLPSSSSTQMITFRFENGVVVTLRTSGTEPKVKYYAEMCAQPEEKNWTNLREILAEVVDAVVEEFLQPKINNLIPRSD</sequence>
<keyword evidence="16" id="KW-1185">Reference proteome</keyword>
<evidence type="ECO:0000256" key="3">
    <source>
        <dbReference type="ARBA" id="ARBA00010231"/>
    </source>
</evidence>
<dbReference type="InterPro" id="IPR005845">
    <property type="entry name" value="A-D-PHexomutase_a/b/a-II"/>
</dbReference>
<dbReference type="Pfam" id="PF00408">
    <property type="entry name" value="PGM_PMM_IV"/>
    <property type="match status" value="1"/>
</dbReference>
<dbReference type="OMA" id="HGTSNKP"/>
<dbReference type="InterPro" id="IPR005841">
    <property type="entry name" value="Alpha-D-phosphohexomutase_SF"/>
</dbReference>
<dbReference type="SUPFAM" id="SSF55957">
    <property type="entry name" value="Phosphoglucomutase, C-terminal domain"/>
    <property type="match status" value="1"/>
</dbReference>
<comment type="cofactor">
    <cofactor evidence="1">
        <name>Mg(2+)</name>
        <dbReference type="ChEBI" id="CHEBI:18420"/>
    </cofactor>
</comment>
<evidence type="ECO:0000256" key="7">
    <source>
        <dbReference type="ARBA" id="ARBA00022723"/>
    </source>
</evidence>
<dbReference type="GO" id="GO:0006006">
    <property type="term" value="P:glucose metabolic process"/>
    <property type="evidence" value="ECO:0007669"/>
    <property type="project" value="UniProtKB-KW"/>
</dbReference>
<dbReference type="InterPro" id="IPR005843">
    <property type="entry name" value="A-D-PHexomutase_C"/>
</dbReference>
<evidence type="ECO:0000256" key="5">
    <source>
        <dbReference type="ARBA" id="ARBA00022526"/>
    </source>
</evidence>
<dbReference type="InterPro" id="IPR005846">
    <property type="entry name" value="A-D-PHexomutase_a/b/a-III"/>
</dbReference>
<keyword evidence="8" id="KW-0460">Magnesium</keyword>
<feature type="domain" description="Alpha-D-phosphohexomutase alpha/beta/alpha" evidence="12">
    <location>
        <begin position="50"/>
        <end position="187"/>
    </location>
</feature>
<evidence type="ECO:0000256" key="8">
    <source>
        <dbReference type="ARBA" id="ARBA00022842"/>
    </source>
</evidence>
<dbReference type="Pfam" id="PF02878">
    <property type="entry name" value="PGM_PMM_I"/>
    <property type="match status" value="1"/>
</dbReference>
<dbReference type="InterPro" id="IPR016066">
    <property type="entry name" value="A-D-PHexomutase_CS"/>
</dbReference>
<dbReference type="EMBL" id="LR899011">
    <property type="protein sequence ID" value="CAD7085969.1"/>
    <property type="molecule type" value="Genomic_DNA"/>
</dbReference>
<dbReference type="PROSITE" id="PS00710">
    <property type="entry name" value="PGM_PMM"/>
    <property type="match status" value="1"/>
</dbReference>
<dbReference type="GO" id="GO:0005634">
    <property type="term" value="C:nucleus"/>
    <property type="evidence" value="ECO:0007669"/>
    <property type="project" value="TreeGrafter"/>
</dbReference>
<evidence type="ECO:0000259" key="12">
    <source>
        <dbReference type="Pfam" id="PF02878"/>
    </source>
</evidence>
<comment type="subcellular location">
    <subcellularLocation>
        <location evidence="2">Cytoplasm</location>
    </subcellularLocation>
</comment>
<keyword evidence="10" id="KW-0119">Carbohydrate metabolism</keyword>
<evidence type="ECO:0000313" key="15">
    <source>
        <dbReference type="EMBL" id="CAD7085969.1"/>
    </source>
</evidence>
<dbReference type="InterPro" id="IPR005844">
    <property type="entry name" value="A-D-PHexomutase_a/b/a-I"/>
</dbReference>
<proteinExistence type="inferred from homology"/>
<dbReference type="FunFam" id="3.40.120.10:FF:000017">
    <property type="entry name" value="glucose 1,6-bisphosphate synthase"/>
    <property type="match status" value="1"/>
</dbReference>
<dbReference type="GO" id="GO:0008973">
    <property type="term" value="F:phosphopentomutase activity"/>
    <property type="evidence" value="ECO:0007669"/>
    <property type="project" value="TreeGrafter"/>
</dbReference>
<dbReference type="PRINTS" id="PR00509">
    <property type="entry name" value="PGMPMM"/>
</dbReference>
<dbReference type="GO" id="GO:0006166">
    <property type="term" value="P:purine ribonucleoside salvage"/>
    <property type="evidence" value="ECO:0007669"/>
    <property type="project" value="TreeGrafter"/>
</dbReference>
<evidence type="ECO:0000259" key="11">
    <source>
        <dbReference type="Pfam" id="PF00408"/>
    </source>
</evidence>
<dbReference type="FunFam" id="3.40.120.10:FF:000035">
    <property type="entry name" value="Pgm3p"/>
    <property type="match status" value="1"/>
</dbReference>
<dbReference type="SUPFAM" id="SSF53738">
    <property type="entry name" value="Phosphoglucomutase, first 3 domains"/>
    <property type="match status" value="3"/>
</dbReference>
<keyword evidence="4" id="KW-0963">Cytoplasm</keyword>
<dbReference type="AlphaFoldDB" id="A0A7R8YV53"/>
<evidence type="ECO:0000256" key="6">
    <source>
        <dbReference type="ARBA" id="ARBA00022553"/>
    </source>
</evidence>
<keyword evidence="7" id="KW-0479">Metal-binding</keyword>
<dbReference type="Gene3D" id="3.30.310.50">
    <property type="entry name" value="Alpha-D-phosphohexomutase, C-terminal domain"/>
    <property type="match status" value="1"/>
</dbReference>
<name>A0A7R8YV53_HERIL</name>
<evidence type="ECO:0000259" key="14">
    <source>
        <dbReference type="Pfam" id="PF02880"/>
    </source>
</evidence>
<evidence type="ECO:0000256" key="4">
    <source>
        <dbReference type="ARBA" id="ARBA00022490"/>
    </source>
</evidence>
<gene>
    <name evidence="15" type="ORF">HERILL_LOCUS8776</name>
</gene>
<feature type="domain" description="Alpha-D-phosphohexomutase alpha/beta/alpha" evidence="14">
    <location>
        <begin position="338"/>
        <end position="465"/>
    </location>
</feature>
<dbReference type="Gene3D" id="3.40.120.10">
    <property type="entry name" value="Alpha-D-Glucose-1,6-Bisphosphate, subunit A, domain 3"/>
    <property type="match status" value="3"/>
</dbReference>
<dbReference type="InParanoid" id="A0A7R8YV53"/>
<evidence type="ECO:0000256" key="2">
    <source>
        <dbReference type="ARBA" id="ARBA00004496"/>
    </source>
</evidence>
<dbReference type="GO" id="GO:0000287">
    <property type="term" value="F:magnesium ion binding"/>
    <property type="evidence" value="ECO:0007669"/>
    <property type="project" value="InterPro"/>
</dbReference>
<dbReference type="Pfam" id="PF02879">
    <property type="entry name" value="PGM_PMM_II"/>
    <property type="match status" value="1"/>
</dbReference>
<dbReference type="InterPro" id="IPR016055">
    <property type="entry name" value="A-D-PHexomutase_a/b/a-I/II/III"/>
</dbReference>
<reference evidence="15 16" key="1">
    <citation type="submission" date="2020-11" db="EMBL/GenBank/DDBJ databases">
        <authorList>
            <person name="Wallbank WR R."/>
            <person name="Pardo Diaz C."/>
            <person name="Kozak K."/>
            <person name="Martin S."/>
            <person name="Jiggins C."/>
            <person name="Moest M."/>
            <person name="Warren A I."/>
            <person name="Generalovic N T."/>
            <person name="Byers J.R.P. K."/>
            <person name="Montejo-Kovacevich G."/>
            <person name="Yen C E."/>
        </authorList>
    </citation>
    <scope>NUCLEOTIDE SEQUENCE [LARGE SCALE GENOMIC DNA]</scope>
</reference>
<keyword evidence="9" id="KW-0413">Isomerase</keyword>
<organism evidence="15 16">
    <name type="scientific">Hermetia illucens</name>
    <name type="common">Black soldier fly</name>
    <dbReference type="NCBI Taxonomy" id="343691"/>
    <lineage>
        <taxon>Eukaryota</taxon>
        <taxon>Metazoa</taxon>
        <taxon>Ecdysozoa</taxon>
        <taxon>Arthropoda</taxon>
        <taxon>Hexapoda</taxon>
        <taxon>Insecta</taxon>
        <taxon>Pterygota</taxon>
        <taxon>Neoptera</taxon>
        <taxon>Endopterygota</taxon>
        <taxon>Diptera</taxon>
        <taxon>Brachycera</taxon>
        <taxon>Stratiomyomorpha</taxon>
        <taxon>Stratiomyidae</taxon>
        <taxon>Hermetiinae</taxon>
        <taxon>Hermetia</taxon>
    </lineage>
</organism>
<dbReference type="PANTHER" id="PTHR45745:SF1">
    <property type="entry name" value="PHOSPHOGLUCOMUTASE 2B-RELATED"/>
    <property type="match status" value="1"/>
</dbReference>
<dbReference type="CDD" id="cd05799">
    <property type="entry name" value="PGM2"/>
    <property type="match status" value="1"/>
</dbReference>
<evidence type="ECO:0000256" key="9">
    <source>
        <dbReference type="ARBA" id="ARBA00023235"/>
    </source>
</evidence>
<keyword evidence="5" id="KW-0313">Glucose metabolism</keyword>
<feature type="domain" description="Alpha-D-phosphohexomutase alpha/beta/alpha" evidence="13">
    <location>
        <begin position="219"/>
        <end position="326"/>
    </location>
</feature>
<dbReference type="GO" id="GO:0005737">
    <property type="term" value="C:cytoplasm"/>
    <property type="evidence" value="ECO:0007669"/>
    <property type="project" value="UniProtKB-SubCell"/>
</dbReference>
<comment type="similarity">
    <text evidence="3">Belongs to the phosphohexose mutase family.</text>
</comment>
<accession>A0A7R8YV53</accession>
<evidence type="ECO:0000256" key="1">
    <source>
        <dbReference type="ARBA" id="ARBA00001946"/>
    </source>
</evidence>